<name>A0A6J1X3Q6_GALME</name>
<dbReference type="GeneID" id="113519615"/>
<dbReference type="InParanoid" id="A0A6J1X3Q6"/>
<dbReference type="AlphaFoldDB" id="A0A6J1X3Q6"/>
<reference evidence="2" key="1">
    <citation type="submission" date="2025-08" db="UniProtKB">
        <authorList>
            <consortium name="RefSeq"/>
        </authorList>
    </citation>
    <scope>IDENTIFICATION</scope>
    <source>
        <tissue evidence="2">Whole larvae</tissue>
    </source>
</reference>
<accession>A0A6J1X3Q6</accession>
<dbReference type="PANTHER" id="PTHR15681">
    <property type="entry name" value="MAD2L1-BINDING PROTEIN"/>
    <property type="match status" value="1"/>
</dbReference>
<dbReference type="GO" id="GO:0005634">
    <property type="term" value="C:nucleus"/>
    <property type="evidence" value="ECO:0007669"/>
    <property type="project" value="InterPro"/>
</dbReference>
<dbReference type="Pfam" id="PF06581">
    <property type="entry name" value="p31comet"/>
    <property type="match status" value="1"/>
</dbReference>
<dbReference type="Gene3D" id="3.30.900.20">
    <property type="match status" value="1"/>
</dbReference>
<dbReference type="PANTHER" id="PTHR15681:SF1">
    <property type="entry name" value="MAD2L1-BINDING PROTEIN"/>
    <property type="match status" value="1"/>
</dbReference>
<dbReference type="FunCoup" id="A0A6J1X3Q6">
    <property type="interactions" value="391"/>
</dbReference>
<evidence type="ECO:0000313" key="1">
    <source>
        <dbReference type="Proteomes" id="UP001652740"/>
    </source>
</evidence>
<dbReference type="Proteomes" id="UP001652740">
    <property type="component" value="Unplaced"/>
</dbReference>
<protein>
    <submittedName>
        <fullName evidence="2">Uncharacterized protein LOC113519615</fullName>
    </submittedName>
</protein>
<proteinExistence type="predicted"/>
<dbReference type="GO" id="GO:0007096">
    <property type="term" value="P:regulation of exit from mitosis"/>
    <property type="evidence" value="ECO:0007669"/>
    <property type="project" value="InterPro"/>
</dbReference>
<dbReference type="InterPro" id="IPR053729">
    <property type="entry name" value="MAD2L1BP_domain_sf"/>
</dbReference>
<gene>
    <name evidence="2" type="primary">LOC113519615</name>
</gene>
<keyword evidence="1" id="KW-1185">Reference proteome</keyword>
<dbReference type="RefSeq" id="XP_026760541.2">
    <property type="nucleotide sequence ID" value="XM_026904740.3"/>
</dbReference>
<dbReference type="InterPro" id="IPR009511">
    <property type="entry name" value="MAD1/Cdc20-bound-Mad2-bd"/>
</dbReference>
<evidence type="ECO:0000313" key="2">
    <source>
        <dbReference type="RefSeq" id="XP_026760541.2"/>
    </source>
</evidence>
<dbReference type="KEGG" id="gmw:113519615"/>
<sequence length="289" mass="32967">MNSMSKNLKPIVVDLNIGDQLTSVSCGHVVVEIIKFIVYQRLQIPYTYQWLKHVVTKKRNCENDDLKGSFQSEKHYHVASTALDNLDYILKSLLHEINGPSIPEEVCIILGGTPVTCKEIYRLILPTLCHKPQCQSTHIANDQKIQKNIFRTLVTSEMLSQVFFNAMAPTNMYVFIKKSTKNQELINNDNFVPANGHRIPRSSKIVVMDFRTQTTGTMSCCNQFQVFGDIGSNLHDIVPKDPDMEYERSDFNEIESTDKIKWYQSAYVMKGFKDCIVNGSSVANTWLKS</sequence>
<organism evidence="1 2">
    <name type="scientific">Galleria mellonella</name>
    <name type="common">Greater wax moth</name>
    <dbReference type="NCBI Taxonomy" id="7137"/>
    <lineage>
        <taxon>Eukaryota</taxon>
        <taxon>Metazoa</taxon>
        <taxon>Ecdysozoa</taxon>
        <taxon>Arthropoda</taxon>
        <taxon>Hexapoda</taxon>
        <taxon>Insecta</taxon>
        <taxon>Pterygota</taxon>
        <taxon>Neoptera</taxon>
        <taxon>Endopterygota</taxon>
        <taxon>Lepidoptera</taxon>
        <taxon>Glossata</taxon>
        <taxon>Ditrysia</taxon>
        <taxon>Pyraloidea</taxon>
        <taxon>Pyralidae</taxon>
        <taxon>Galleriinae</taxon>
        <taxon>Galleria</taxon>
    </lineage>
</organism>